<dbReference type="Pfam" id="PF12949">
    <property type="entry name" value="HeH"/>
    <property type="match status" value="1"/>
</dbReference>
<evidence type="ECO:0000256" key="5">
    <source>
        <dbReference type="ARBA" id="ARBA00023136"/>
    </source>
</evidence>
<dbReference type="PANTHER" id="PTHR47808">
    <property type="entry name" value="INNER NUCLEAR MEMBRANE PROTEIN HEH2-RELATED"/>
    <property type="match status" value="1"/>
</dbReference>
<feature type="domain" description="HeH/LEM" evidence="9">
    <location>
        <begin position="22"/>
        <end position="56"/>
    </location>
</feature>
<dbReference type="CDD" id="cd12935">
    <property type="entry name" value="LEM_like"/>
    <property type="match status" value="1"/>
</dbReference>
<feature type="domain" description="Man1/Src1-like C-terminal" evidence="8">
    <location>
        <begin position="351"/>
        <end position="724"/>
    </location>
</feature>
<dbReference type="GO" id="GO:0034399">
    <property type="term" value="C:nuclear periphery"/>
    <property type="evidence" value="ECO:0007669"/>
    <property type="project" value="TreeGrafter"/>
</dbReference>
<evidence type="ECO:0000256" key="6">
    <source>
        <dbReference type="ARBA" id="ARBA00023242"/>
    </source>
</evidence>
<dbReference type="PANTHER" id="PTHR47808:SF2">
    <property type="entry name" value="LEM DOMAIN-CONTAINING PROTEIN 2"/>
    <property type="match status" value="1"/>
</dbReference>
<evidence type="ECO:0000259" key="9">
    <source>
        <dbReference type="Pfam" id="PF12949"/>
    </source>
</evidence>
<keyword evidence="3" id="KW-0812">Transmembrane</keyword>
<keyword evidence="5" id="KW-0472">Membrane</keyword>
<dbReference type="InterPro" id="IPR044780">
    <property type="entry name" value="Heh2/Src1"/>
</dbReference>
<feature type="region of interest" description="Disordered" evidence="7">
    <location>
        <begin position="86"/>
        <end position="308"/>
    </location>
</feature>
<evidence type="ECO:0000259" key="8">
    <source>
        <dbReference type="Pfam" id="PF09402"/>
    </source>
</evidence>
<keyword evidence="2" id="KW-0597">Phosphoprotein</keyword>
<dbReference type="OrthoDB" id="5376590at2759"/>
<keyword evidence="6" id="KW-0539">Nucleus</keyword>
<evidence type="ECO:0000256" key="3">
    <source>
        <dbReference type="ARBA" id="ARBA00022692"/>
    </source>
</evidence>
<comment type="subcellular location">
    <subcellularLocation>
        <location evidence="1">Nucleus inner membrane</location>
    </subcellularLocation>
</comment>
<protein>
    <recommendedName>
        <fullName evidence="12">Man1/Src1 C-terminal domain-containing protein</fullName>
    </recommendedName>
</protein>
<evidence type="ECO:0008006" key="12">
    <source>
        <dbReference type="Google" id="ProtNLM"/>
    </source>
</evidence>
<dbReference type="Proteomes" id="UP000294933">
    <property type="component" value="Unassembled WGS sequence"/>
</dbReference>
<dbReference type="InterPro" id="IPR018996">
    <property type="entry name" value="Man1/Src1-like_C"/>
</dbReference>
<proteinExistence type="predicted"/>
<dbReference type="GO" id="GO:0071763">
    <property type="term" value="P:nuclear membrane organization"/>
    <property type="evidence" value="ECO:0007669"/>
    <property type="project" value="TreeGrafter"/>
</dbReference>
<organism evidence="10 11">
    <name type="scientific">Rickenella mellea</name>
    <dbReference type="NCBI Taxonomy" id="50990"/>
    <lineage>
        <taxon>Eukaryota</taxon>
        <taxon>Fungi</taxon>
        <taxon>Dikarya</taxon>
        <taxon>Basidiomycota</taxon>
        <taxon>Agaricomycotina</taxon>
        <taxon>Agaricomycetes</taxon>
        <taxon>Hymenochaetales</taxon>
        <taxon>Rickenellaceae</taxon>
        <taxon>Rickenella</taxon>
    </lineage>
</organism>
<dbReference type="GO" id="GO:0005783">
    <property type="term" value="C:endoplasmic reticulum"/>
    <property type="evidence" value="ECO:0007669"/>
    <property type="project" value="TreeGrafter"/>
</dbReference>
<feature type="compositionally biased region" description="Acidic residues" evidence="7">
    <location>
        <begin position="286"/>
        <end position="308"/>
    </location>
</feature>
<dbReference type="EMBL" id="ML170159">
    <property type="protein sequence ID" value="TDL27536.1"/>
    <property type="molecule type" value="Genomic_DNA"/>
</dbReference>
<feature type="compositionally biased region" description="Polar residues" evidence="7">
    <location>
        <begin position="194"/>
        <end position="205"/>
    </location>
</feature>
<dbReference type="InterPro" id="IPR041885">
    <property type="entry name" value="MAN1_winged_helix_dom"/>
</dbReference>
<dbReference type="InterPro" id="IPR025856">
    <property type="entry name" value="HeH/LEM_domain"/>
</dbReference>
<accession>A0A4Y7QJK4</accession>
<dbReference type="GO" id="GO:0005637">
    <property type="term" value="C:nuclear inner membrane"/>
    <property type="evidence" value="ECO:0007669"/>
    <property type="project" value="UniProtKB-SubCell"/>
</dbReference>
<dbReference type="VEuPathDB" id="FungiDB:BD410DRAFT_713668"/>
<keyword evidence="11" id="KW-1185">Reference proteome</keyword>
<evidence type="ECO:0000256" key="2">
    <source>
        <dbReference type="ARBA" id="ARBA00022553"/>
    </source>
</evidence>
<evidence type="ECO:0000313" key="11">
    <source>
        <dbReference type="Proteomes" id="UP000294933"/>
    </source>
</evidence>
<sequence length="744" mass="82166">MSRLTTSEIIAQGHYLEPTFDPATLTIPHLVGILSWHDVKFPSQHNKAKLVEIFNKDIKGRSAHLKEQRLNRSETAASEEGILDGVSGLPLVPEKPASVRRSSRRLSREPSVEPTPPNPPKRRRSSAQPSLGHGQPTSRKSKLVQPVVEEESEPEEEQAPVRKAGRSDSAESASRRISQKFGPGTEDSGWEDNNIFQSGGESSPVRSPKPKTPRKSGTRNPRTSLSAPPELDSPPPQLSPYQDYMVPINSSPPQSKFEPLLPPKSSETYDDNSGYADVSADLSGEVFEEEEEQANTEEDDEQDFSVDDSIEDPQNVEVARRIAKGGTLVRRSTITPSRPTPLWQKFLFSIIVLSASGIVGQFKMESAPLGYCDTGKNTNQALVELEASRREIEGCHAQRSGDDDPDLCPPLPLVPLPHPTACTPCPIHATCTRTTVMCDNGFLLSPHPLALVPYLSDIADGLPGLGPIAFPPKCVEDPARKINIGALGKGIDSLLAIEHGKRLCAGVNQNNPIDGGDARRWGFDARKLRDDMKRKAPICPLTTRFKLRLRDNFDGLFDEAVQQLSEWGRLITGTDTDGNHYLATEHVEMGWNCRLTVAARDAWLEWRRSIFGTLAIVIAGLLGRSRMAVRQIEDRRVADLVQIALDTLRNQELAYHTDPVSTPQPYLSSLQLRDLVLQDEHSVPARRKLWERVERVVEGNANVRANLEEMHGGDEARVWRWVGSNTSGRRVTFNGEGADGRIVA</sequence>
<dbReference type="Pfam" id="PF09402">
    <property type="entry name" value="MSC"/>
    <property type="match status" value="1"/>
</dbReference>
<dbReference type="STRING" id="50990.A0A4Y7QJK4"/>
<name>A0A4Y7QJK4_9AGAM</name>
<dbReference type="GO" id="GO:0003682">
    <property type="term" value="F:chromatin binding"/>
    <property type="evidence" value="ECO:0007669"/>
    <property type="project" value="InterPro"/>
</dbReference>
<dbReference type="Gene3D" id="1.10.10.1180">
    <property type="entry name" value="MAN1, winged-helix domain"/>
    <property type="match status" value="1"/>
</dbReference>
<evidence type="ECO:0000256" key="1">
    <source>
        <dbReference type="ARBA" id="ARBA00004540"/>
    </source>
</evidence>
<feature type="compositionally biased region" description="Basic residues" evidence="7">
    <location>
        <begin position="208"/>
        <end position="217"/>
    </location>
</feature>
<evidence type="ECO:0000256" key="4">
    <source>
        <dbReference type="ARBA" id="ARBA00022989"/>
    </source>
</evidence>
<keyword evidence="4" id="KW-1133">Transmembrane helix</keyword>
<dbReference type="AlphaFoldDB" id="A0A4Y7QJK4"/>
<evidence type="ECO:0000313" key="10">
    <source>
        <dbReference type="EMBL" id="TDL27536.1"/>
    </source>
</evidence>
<evidence type="ECO:0000256" key="7">
    <source>
        <dbReference type="SAM" id="MobiDB-lite"/>
    </source>
</evidence>
<gene>
    <name evidence="10" type="ORF">BD410DRAFT_713668</name>
</gene>
<reference evidence="10 11" key="1">
    <citation type="submission" date="2018-06" db="EMBL/GenBank/DDBJ databases">
        <title>A transcriptomic atlas of mushroom development highlights an independent origin of complex multicellularity.</title>
        <authorList>
            <consortium name="DOE Joint Genome Institute"/>
            <person name="Krizsan K."/>
            <person name="Almasi E."/>
            <person name="Merenyi Z."/>
            <person name="Sahu N."/>
            <person name="Viragh M."/>
            <person name="Koszo T."/>
            <person name="Mondo S."/>
            <person name="Kiss B."/>
            <person name="Balint B."/>
            <person name="Kues U."/>
            <person name="Barry K."/>
            <person name="Hegedus J.C."/>
            <person name="Henrissat B."/>
            <person name="Johnson J."/>
            <person name="Lipzen A."/>
            <person name="Ohm R."/>
            <person name="Nagy I."/>
            <person name="Pangilinan J."/>
            <person name="Yan J."/>
            <person name="Xiong Y."/>
            <person name="Grigoriev I.V."/>
            <person name="Hibbett D.S."/>
            <person name="Nagy L.G."/>
        </authorList>
    </citation>
    <scope>NUCLEOTIDE SEQUENCE [LARGE SCALE GENOMIC DNA]</scope>
    <source>
        <strain evidence="10 11">SZMC22713</strain>
    </source>
</reference>
<feature type="compositionally biased region" description="Acidic residues" evidence="7">
    <location>
        <begin position="148"/>
        <end position="158"/>
    </location>
</feature>